<evidence type="ECO:0000313" key="11">
    <source>
        <dbReference type="Proteomes" id="UP001225072"/>
    </source>
</evidence>
<gene>
    <name evidence="10" type="ORF">QE404_002394</name>
</gene>
<keyword evidence="5" id="KW-0418">Kinase</keyword>
<dbReference type="Gene3D" id="3.30.565.10">
    <property type="entry name" value="Histidine kinase-like ATPase, C-terminal domain"/>
    <property type="match status" value="1"/>
</dbReference>
<keyword evidence="11" id="KW-1185">Reference proteome</keyword>
<dbReference type="SMART" id="SM00388">
    <property type="entry name" value="HisKA"/>
    <property type="match status" value="1"/>
</dbReference>
<dbReference type="InterPro" id="IPR004358">
    <property type="entry name" value="Sig_transdc_His_kin-like_C"/>
</dbReference>
<evidence type="ECO:0000259" key="9">
    <source>
        <dbReference type="PROSITE" id="PS50113"/>
    </source>
</evidence>
<dbReference type="PANTHER" id="PTHR45453">
    <property type="entry name" value="PHOSPHATE REGULON SENSOR PROTEIN PHOR"/>
    <property type="match status" value="1"/>
</dbReference>
<evidence type="ECO:0000313" key="10">
    <source>
        <dbReference type="EMBL" id="MDQ1097247.1"/>
    </source>
</evidence>
<dbReference type="InterPro" id="IPR036890">
    <property type="entry name" value="HATPase_C_sf"/>
</dbReference>
<evidence type="ECO:0000256" key="6">
    <source>
        <dbReference type="ARBA" id="ARBA00023012"/>
    </source>
</evidence>
<dbReference type="Gene3D" id="1.10.287.130">
    <property type="match status" value="1"/>
</dbReference>
<evidence type="ECO:0000256" key="2">
    <source>
        <dbReference type="ARBA" id="ARBA00012438"/>
    </source>
</evidence>
<evidence type="ECO:0000256" key="4">
    <source>
        <dbReference type="ARBA" id="ARBA00022679"/>
    </source>
</evidence>
<comment type="catalytic activity">
    <reaction evidence="1">
        <text>ATP + protein L-histidine = ADP + protein N-phospho-L-histidine.</text>
        <dbReference type="EC" id="2.7.13.3"/>
    </reaction>
</comment>
<dbReference type="SUPFAM" id="SSF55781">
    <property type="entry name" value="GAF domain-like"/>
    <property type="match status" value="1"/>
</dbReference>
<dbReference type="PROSITE" id="PS50109">
    <property type="entry name" value="HIS_KIN"/>
    <property type="match status" value="1"/>
</dbReference>
<evidence type="ECO:0000256" key="3">
    <source>
        <dbReference type="ARBA" id="ARBA00022553"/>
    </source>
</evidence>
<dbReference type="InterPro" id="IPR003594">
    <property type="entry name" value="HATPase_dom"/>
</dbReference>
<dbReference type="SMART" id="SM00387">
    <property type="entry name" value="HATPase_c"/>
    <property type="match status" value="1"/>
</dbReference>
<dbReference type="PANTHER" id="PTHR45453:SF1">
    <property type="entry name" value="PHOSPHATE REGULON SENSOR PROTEIN PHOR"/>
    <property type="match status" value="1"/>
</dbReference>
<dbReference type="EC" id="2.7.13.3" evidence="2"/>
<dbReference type="SUPFAM" id="SSF55874">
    <property type="entry name" value="ATPase domain of HSP90 chaperone/DNA topoisomerase II/histidine kinase"/>
    <property type="match status" value="1"/>
</dbReference>
<dbReference type="NCBIfam" id="TIGR00229">
    <property type="entry name" value="sensory_box"/>
    <property type="match status" value="1"/>
</dbReference>
<reference evidence="10 11" key="1">
    <citation type="submission" date="2023-07" db="EMBL/GenBank/DDBJ databases">
        <title>Functional and genomic diversity of the sorghum phyllosphere microbiome.</title>
        <authorList>
            <person name="Shade A."/>
        </authorList>
    </citation>
    <scope>NUCLEOTIDE SEQUENCE [LARGE SCALE GENOMIC DNA]</scope>
    <source>
        <strain evidence="10 11">SORGH_AS_1064</strain>
    </source>
</reference>
<dbReference type="SMART" id="SM00065">
    <property type="entry name" value="GAF"/>
    <property type="match status" value="1"/>
</dbReference>
<dbReference type="CDD" id="cd00082">
    <property type="entry name" value="HisKA"/>
    <property type="match status" value="1"/>
</dbReference>
<evidence type="ECO:0000259" key="8">
    <source>
        <dbReference type="PROSITE" id="PS50109"/>
    </source>
</evidence>
<proteinExistence type="predicted"/>
<accession>A0ABU0TJN3</accession>
<dbReference type="InterPro" id="IPR050351">
    <property type="entry name" value="BphY/WalK/GraS-like"/>
</dbReference>
<dbReference type="Gene3D" id="3.30.450.20">
    <property type="entry name" value="PAS domain"/>
    <property type="match status" value="1"/>
</dbReference>
<dbReference type="CDD" id="cd00075">
    <property type="entry name" value="HATPase"/>
    <property type="match status" value="1"/>
</dbReference>
<feature type="domain" description="PAC" evidence="9">
    <location>
        <begin position="285"/>
        <end position="338"/>
    </location>
</feature>
<keyword evidence="7" id="KW-0472">Membrane</keyword>
<dbReference type="InterPro" id="IPR003018">
    <property type="entry name" value="GAF"/>
</dbReference>
<dbReference type="InterPro" id="IPR003661">
    <property type="entry name" value="HisK_dim/P_dom"/>
</dbReference>
<dbReference type="InterPro" id="IPR036097">
    <property type="entry name" value="HisK_dim/P_sf"/>
</dbReference>
<dbReference type="InterPro" id="IPR000014">
    <property type="entry name" value="PAS"/>
</dbReference>
<dbReference type="PROSITE" id="PS50113">
    <property type="entry name" value="PAC"/>
    <property type="match status" value="1"/>
</dbReference>
<evidence type="ECO:0000256" key="1">
    <source>
        <dbReference type="ARBA" id="ARBA00000085"/>
    </source>
</evidence>
<dbReference type="Pfam" id="PF00512">
    <property type="entry name" value="HisKA"/>
    <property type="match status" value="1"/>
</dbReference>
<dbReference type="InterPro" id="IPR005467">
    <property type="entry name" value="His_kinase_dom"/>
</dbReference>
<dbReference type="Gene3D" id="3.30.450.40">
    <property type="match status" value="1"/>
</dbReference>
<dbReference type="InterPro" id="IPR000700">
    <property type="entry name" value="PAS-assoc_C"/>
</dbReference>
<dbReference type="Pfam" id="PF01590">
    <property type="entry name" value="GAF"/>
    <property type="match status" value="1"/>
</dbReference>
<dbReference type="SUPFAM" id="SSF47384">
    <property type="entry name" value="Homodimeric domain of signal transducing histidine kinase"/>
    <property type="match status" value="1"/>
</dbReference>
<keyword evidence="3" id="KW-0597">Phosphoprotein</keyword>
<protein>
    <recommendedName>
        <fullName evidence="2">histidine kinase</fullName>
        <ecNumber evidence="2">2.7.13.3</ecNumber>
    </recommendedName>
</protein>
<keyword evidence="4" id="KW-0808">Transferase</keyword>
<dbReference type="RefSeq" id="WP_307450630.1">
    <property type="nucleotide sequence ID" value="NZ_JAUTAL010000001.1"/>
</dbReference>
<name>A0ABU0TJN3_9FLAO</name>
<dbReference type="InterPro" id="IPR029016">
    <property type="entry name" value="GAF-like_dom_sf"/>
</dbReference>
<dbReference type="Proteomes" id="UP001225072">
    <property type="component" value="Unassembled WGS sequence"/>
</dbReference>
<feature type="domain" description="Histidine kinase" evidence="8">
    <location>
        <begin position="342"/>
        <end position="557"/>
    </location>
</feature>
<sequence>MDRNLMAPDELQRIQALHSYGILDTPYENDFDDLTELASVICQTPVALISLVDEKRQWFKSNKGLEVRETDRAYSFCAHAILQPENIMVVEDARTDQRFKDNVLVTGKTNIVFYAGMPLIDSQGNALGTLCVIDHQQRQLNESQIKSLKILSKTVIEKLELRRQLATMSEEKETRKSNPVYSQHTYTAFNQSRLTQRAIEQMNDANALIIQNEQHLRLAVEAANLGTFMLNINTGHLETSAYCNDIFGLGENVCITITQLLDMLEEDRGRIQKALTESISSGRIFDEEFRIVNRADHKIRWIKVAGKVFHKETAKGNTFCGTVSDITEWKKIERKKGDFINLASHELKSPLTSIKAFTQLLQRKLKDCEDSNISHLIRRSESQVRRMENLVDGFLNFSKLDNGLLTLNKAPFDFKNFVSEIIADHYTLNKNNHNFELITDAETVLSADKNKIQLVITNLMENAIKYAPSGTPIQVRISSDHHEVKFEIIDQGPGIADQDALKIFDRFYRVQNADTKQIAGFGIGLYICKEIVELHQGNIGVESTLGIGSRFWFTLPK</sequence>
<dbReference type="Pfam" id="PF02518">
    <property type="entry name" value="HATPase_c"/>
    <property type="match status" value="1"/>
</dbReference>
<organism evidence="10 11">
    <name type="scientific">Chryseobacterium camelliae</name>
    <dbReference type="NCBI Taxonomy" id="1265445"/>
    <lineage>
        <taxon>Bacteria</taxon>
        <taxon>Pseudomonadati</taxon>
        <taxon>Bacteroidota</taxon>
        <taxon>Flavobacteriia</taxon>
        <taxon>Flavobacteriales</taxon>
        <taxon>Weeksellaceae</taxon>
        <taxon>Chryseobacterium group</taxon>
        <taxon>Chryseobacterium</taxon>
    </lineage>
</organism>
<comment type="caution">
    <text evidence="10">The sequence shown here is derived from an EMBL/GenBank/DDBJ whole genome shotgun (WGS) entry which is preliminary data.</text>
</comment>
<dbReference type="EMBL" id="JAUTAL010000001">
    <property type="protein sequence ID" value="MDQ1097247.1"/>
    <property type="molecule type" value="Genomic_DNA"/>
</dbReference>
<dbReference type="PRINTS" id="PR00344">
    <property type="entry name" value="BCTRLSENSOR"/>
</dbReference>
<dbReference type="CDD" id="cd00130">
    <property type="entry name" value="PAS"/>
    <property type="match status" value="1"/>
</dbReference>
<dbReference type="SUPFAM" id="SSF55785">
    <property type="entry name" value="PYP-like sensor domain (PAS domain)"/>
    <property type="match status" value="1"/>
</dbReference>
<keyword evidence="6" id="KW-0902">Two-component regulatory system</keyword>
<dbReference type="Gene3D" id="2.10.70.100">
    <property type="match status" value="1"/>
</dbReference>
<dbReference type="InterPro" id="IPR035965">
    <property type="entry name" value="PAS-like_dom_sf"/>
</dbReference>
<evidence type="ECO:0000256" key="5">
    <source>
        <dbReference type="ARBA" id="ARBA00022777"/>
    </source>
</evidence>
<evidence type="ECO:0000256" key="7">
    <source>
        <dbReference type="ARBA" id="ARBA00023136"/>
    </source>
</evidence>